<sequence length="430" mass="48206">MIMTVVLDPDHLEGIHLVNVSAMGPDVAFHSAIYVSLDTNIPNGDPDGILNNTGSDIKPGVYGWLKKIGGESWERTRVYFPGNVYHVPDPLAKLRTTNRGGNFFYGNLRDLAERYILETISPGVIIDSPLNTELTRYEQKLQEFISNLIDIGDTSQEAIVEGRKEAPPSKKPKQDENRRLLTYMEGLVNTVPSFEGDTLQNDQADADLRFEGQLADQKLQELEDLVGPLDSEPENGVLDSSIDSLENRIDYSEGFRGTDQVFEEDGAKKNILRSMTAENTGMGFLENPNVPELVDAEDQNHILRSNAEETRNGQLERFNSALEQDEIRDAMEESRVDVLVESFQDDIGDPRLSQLLGVDLQDSYPFAATSTRRRPRRPVPLMADSFVDPDILVAEPSEQSQNRQDATGFHQDEEFEVGPARRMRSSRHPS</sequence>
<protein>
    <submittedName>
        <fullName evidence="2">Uncharacterized protein</fullName>
    </submittedName>
</protein>
<dbReference type="Proteomes" id="UP001373714">
    <property type="component" value="Unassembled WGS sequence"/>
</dbReference>
<dbReference type="EMBL" id="JAVHNS010000016">
    <property type="protein sequence ID" value="KAK6333797.1"/>
    <property type="molecule type" value="Genomic_DNA"/>
</dbReference>
<evidence type="ECO:0000256" key="1">
    <source>
        <dbReference type="SAM" id="MobiDB-lite"/>
    </source>
</evidence>
<accession>A0AAV9U5B5</accession>
<feature type="region of interest" description="Disordered" evidence="1">
    <location>
        <begin position="393"/>
        <end position="430"/>
    </location>
</feature>
<keyword evidence="3" id="KW-1185">Reference proteome</keyword>
<evidence type="ECO:0000313" key="2">
    <source>
        <dbReference type="EMBL" id="KAK6333797.1"/>
    </source>
</evidence>
<dbReference type="AlphaFoldDB" id="A0AAV9U5B5"/>
<feature type="compositionally biased region" description="Basic residues" evidence="1">
    <location>
        <begin position="421"/>
        <end position="430"/>
    </location>
</feature>
<comment type="caution">
    <text evidence="2">The sequence shown here is derived from an EMBL/GenBank/DDBJ whole genome shotgun (WGS) entry which is preliminary data.</text>
</comment>
<gene>
    <name evidence="2" type="ORF">TWF730_003980</name>
</gene>
<evidence type="ECO:0000313" key="3">
    <source>
        <dbReference type="Proteomes" id="UP001373714"/>
    </source>
</evidence>
<name>A0AAV9U5B5_9PEZI</name>
<reference evidence="2 3" key="1">
    <citation type="submission" date="2019-10" db="EMBL/GenBank/DDBJ databases">
        <authorList>
            <person name="Palmer J.M."/>
        </authorList>
    </citation>
    <scope>NUCLEOTIDE SEQUENCE [LARGE SCALE GENOMIC DNA]</scope>
    <source>
        <strain evidence="2 3">TWF730</strain>
    </source>
</reference>
<organism evidence="2 3">
    <name type="scientific">Orbilia blumenaviensis</name>
    <dbReference type="NCBI Taxonomy" id="1796055"/>
    <lineage>
        <taxon>Eukaryota</taxon>
        <taxon>Fungi</taxon>
        <taxon>Dikarya</taxon>
        <taxon>Ascomycota</taxon>
        <taxon>Pezizomycotina</taxon>
        <taxon>Orbiliomycetes</taxon>
        <taxon>Orbiliales</taxon>
        <taxon>Orbiliaceae</taxon>
        <taxon>Orbilia</taxon>
    </lineage>
</organism>
<proteinExistence type="predicted"/>